<gene>
    <name evidence="3" type="ORF">GM661_07380</name>
</gene>
<feature type="domain" description="DUF4062" evidence="2">
    <location>
        <begin position="6"/>
        <end position="88"/>
    </location>
</feature>
<dbReference type="Proteomes" id="UP000665020">
    <property type="component" value="Chromosome"/>
</dbReference>
<dbReference type="AlphaFoldDB" id="A0A8A7K9D2"/>
<proteinExistence type="predicted"/>
<evidence type="ECO:0000256" key="1">
    <source>
        <dbReference type="SAM" id="Coils"/>
    </source>
</evidence>
<dbReference type="KEGG" id="ifn:GM661_07380"/>
<keyword evidence="4" id="KW-1185">Reference proteome</keyword>
<reference evidence="3" key="1">
    <citation type="submission" date="2019-12" db="EMBL/GenBank/DDBJ databases">
        <authorList>
            <person name="zhang j."/>
            <person name="sun C.M."/>
        </authorList>
    </citation>
    <scope>NUCLEOTIDE SEQUENCE</scope>
    <source>
        <strain evidence="3">NS-1</strain>
    </source>
</reference>
<evidence type="ECO:0000259" key="2">
    <source>
        <dbReference type="Pfam" id="PF13271"/>
    </source>
</evidence>
<accession>A0A8A7K9D2</accession>
<evidence type="ECO:0000313" key="3">
    <source>
        <dbReference type="EMBL" id="QTL97820.1"/>
    </source>
</evidence>
<dbReference type="InterPro" id="IPR025139">
    <property type="entry name" value="DUF4062"/>
</dbReference>
<feature type="coiled-coil region" evidence="1">
    <location>
        <begin position="169"/>
        <end position="196"/>
    </location>
</feature>
<dbReference type="EMBL" id="CP046640">
    <property type="protein sequence ID" value="QTL97820.1"/>
    <property type="molecule type" value="Genomic_DNA"/>
</dbReference>
<keyword evidence="1" id="KW-0175">Coiled coil</keyword>
<dbReference type="Pfam" id="PF13271">
    <property type="entry name" value="DUF4062"/>
    <property type="match status" value="1"/>
</dbReference>
<organism evidence="3 4">
    <name type="scientific">Iocasia fonsfrigidae</name>
    <dbReference type="NCBI Taxonomy" id="2682810"/>
    <lineage>
        <taxon>Bacteria</taxon>
        <taxon>Bacillati</taxon>
        <taxon>Bacillota</taxon>
        <taxon>Clostridia</taxon>
        <taxon>Halanaerobiales</taxon>
        <taxon>Halanaerobiaceae</taxon>
        <taxon>Iocasia</taxon>
    </lineage>
</organism>
<sequence>MQKRYQIFLSSTFSDLVQERKAVIESLLNAKYIPAGMEMFSASNNEQFKYIKKIIDNCDYYVLIIAARYGSINPSTGISYTEQEYEYALSKNIPVLAFLHNDPYNLPSDKRDDDKREKLEAFRNKVSKNRMCKMWSTAKDLVSSVLISLTEETSENPQLGWIRGSSYDTTELLEQINNLRIENDNLSQELKELQKQIKANKPKVENLACRDDVFEIKGSKYKPPRDSFSKGRYLSHTVELTWDEIFKAIGPFLVSAKNYLSFSSDLKNSINSAYNTAFSSIKDDCIQTIKVQLSALGLINVRAAKSTNGGLNEFISLTEKGSAYLLKLKSIKKKKTKNE</sequence>
<name>A0A8A7K9D2_9FIRM</name>
<dbReference type="RefSeq" id="WP_230869422.1">
    <property type="nucleotide sequence ID" value="NZ_CP046640.1"/>
</dbReference>
<evidence type="ECO:0000313" key="4">
    <source>
        <dbReference type="Proteomes" id="UP000665020"/>
    </source>
</evidence>
<protein>
    <submittedName>
        <fullName evidence="3">DUF4062 domain-containing protein</fullName>
    </submittedName>
</protein>